<organism evidence="2 3">
    <name type="scientific">Gossypium hirsutum</name>
    <name type="common">Upland cotton</name>
    <name type="synonym">Gossypium mexicanum</name>
    <dbReference type="NCBI Taxonomy" id="3635"/>
    <lineage>
        <taxon>Eukaryota</taxon>
        <taxon>Viridiplantae</taxon>
        <taxon>Streptophyta</taxon>
        <taxon>Embryophyta</taxon>
        <taxon>Tracheophyta</taxon>
        <taxon>Spermatophyta</taxon>
        <taxon>Magnoliopsida</taxon>
        <taxon>eudicotyledons</taxon>
        <taxon>Gunneridae</taxon>
        <taxon>Pentapetalae</taxon>
        <taxon>rosids</taxon>
        <taxon>malvids</taxon>
        <taxon>Malvales</taxon>
        <taxon>Malvaceae</taxon>
        <taxon>Malvoideae</taxon>
        <taxon>Gossypium</taxon>
    </lineage>
</organism>
<evidence type="ECO:0000259" key="1">
    <source>
        <dbReference type="Pfam" id="PF17921"/>
    </source>
</evidence>
<dbReference type="PANTHER" id="PTHR46148">
    <property type="entry name" value="CHROMO DOMAIN-CONTAINING PROTEIN"/>
    <property type="match status" value="1"/>
</dbReference>
<reference evidence="2" key="1">
    <citation type="journal article" date="2020" name="Nat. Genet.">
        <title>Genomic diversifications of five Gossypium allopolyploid species and their impact on cotton improvement.</title>
        <authorList>
            <person name="Chen Z.J."/>
            <person name="Sreedasyam A."/>
            <person name="Ando A."/>
            <person name="Song Q."/>
            <person name="De Santiago L.M."/>
            <person name="Hulse-Kemp A.M."/>
            <person name="Ding M."/>
            <person name="Ye W."/>
            <person name="Kirkbride R.C."/>
            <person name="Jenkins J."/>
            <person name="Plott C."/>
            <person name="Lovell J."/>
            <person name="Lin Y.M."/>
            <person name="Vaughn R."/>
            <person name="Liu B."/>
            <person name="Simpson S."/>
            <person name="Scheffler B.E."/>
            <person name="Wen L."/>
            <person name="Saski C.A."/>
            <person name="Grover C.E."/>
            <person name="Hu G."/>
            <person name="Conover J.L."/>
            <person name="Carlson J.W."/>
            <person name="Shu S."/>
            <person name="Boston L.B."/>
            <person name="Williams M."/>
            <person name="Peterson D.G."/>
            <person name="McGee K."/>
            <person name="Jones D.C."/>
            <person name="Wendel J.F."/>
            <person name="Stelly D.M."/>
            <person name="Grimwood J."/>
            <person name="Schmutz J."/>
        </authorList>
    </citation>
    <scope>NUCLEOTIDE SEQUENCE [LARGE SCALE GENOMIC DNA]</scope>
    <source>
        <strain evidence="2">cv. TM-1</strain>
    </source>
</reference>
<evidence type="ECO:0000313" key="3">
    <source>
        <dbReference type="RefSeq" id="XP_016676518.1"/>
    </source>
</evidence>
<reference evidence="3" key="2">
    <citation type="submission" date="2025-08" db="UniProtKB">
        <authorList>
            <consortium name="RefSeq"/>
        </authorList>
    </citation>
    <scope>IDENTIFICATION</scope>
</reference>
<proteinExistence type="predicted"/>
<name>A0A1U8IJH5_GOSHI</name>
<sequence>MTDLRAMFVRLSLFNDRSLLVELQVKPTWIDQIRNKQMGDKSLELRCCQVESGITLDLRINKDRVLCSRGRICVPNDEDLRQLILREAYSSPYVMHPSGNKMYRDLRDVYWWPGLKREVTDFMARCLTYQTNFSLQKLAKLYISEIVRLHGVLVSIISNRDPRFTSQFWKKLHKALETEDNVCLIRDRLKVASDKQESYVDLKRQEIEYSIGDFIFLKLELPPELDHIHDSFHVLMLRRHCSDPTHIIPIEEIEVHPDLTSEEESVQILDRDVKVLRMNSIPLVKVM</sequence>
<dbReference type="Gene3D" id="1.10.340.70">
    <property type="match status" value="1"/>
</dbReference>
<evidence type="ECO:0000313" key="2">
    <source>
        <dbReference type="Proteomes" id="UP000818029"/>
    </source>
</evidence>
<dbReference type="Proteomes" id="UP000818029">
    <property type="component" value="Chromosome A06"/>
</dbReference>
<dbReference type="PANTHER" id="PTHR46148:SF44">
    <property type="entry name" value="GAG-POL POLYPROTEIN"/>
    <property type="match status" value="1"/>
</dbReference>
<dbReference type="KEGG" id="ghi:107895805"/>
<dbReference type="OrthoDB" id="1736806at2759"/>
<dbReference type="STRING" id="3635.A0A1U8IJH5"/>
<dbReference type="Pfam" id="PF17921">
    <property type="entry name" value="Integrase_H2C2"/>
    <property type="match status" value="1"/>
</dbReference>
<accession>A0A1U8IJH5</accession>
<dbReference type="GeneID" id="107895805"/>
<dbReference type="PaxDb" id="3635-A0A1U8IJH5"/>
<feature type="domain" description="Integrase zinc-binding" evidence="1">
    <location>
        <begin position="77"/>
        <end position="132"/>
    </location>
</feature>
<dbReference type="InterPro" id="IPR041588">
    <property type="entry name" value="Integrase_H2C2"/>
</dbReference>
<keyword evidence="2" id="KW-1185">Reference proteome</keyword>
<dbReference type="AlphaFoldDB" id="A0A1U8IJH5"/>
<gene>
    <name evidence="3" type="primary">LOC107895805</name>
</gene>
<protein>
    <recommendedName>
        <fullName evidence="1">Integrase zinc-binding domain-containing protein</fullName>
    </recommendedName>
</protein>
<dbReference type="RefSeq" id="XP_016676518.1">
    <property type="nucleotide sequence ID" value="XM_016821029.1"/>
</dbReference>